<evidence type="ECO:0000313" key="2">
    <source>
        <dbReference type="EMBL" id="MBA8826177.1"/>
    </source>
</evidence>
<keyword evidence="3" id="KW-1185">Reference proteome</keyword>
<evidence type="ECO:0008006" key="4">
    <source>
        <dbReference type="Google" id="ProtNLM"/>
    </source>
</evidence>
<dbReference type="AlphaFoldDB" id="A0A839E355"/>
<name>A0A839E355_9PSEU</name>
<feature type="transmembrane region" description="Helical" evidence="1">
    <location>
        <begin position="68"/>
        <end position="98"/>
    </location>
</feature>
<evidence type="ECO:0000256" key="1">
    <source>
        <dbReference type="SAM" id="Phobius"/>
    </source>
</evidence>
<keyword evidence="1" id="KW-0472">Membrane</keyword>
<keyword evidence="1" id="KW-1133">Transmembrane helix</keyword>
<keyword evidence="1" id="KW-0812">Transmembrane</keyword>
<dbReference type="EMBL" id="JACGWZ010000005">
    <property type="protein sequence ID" value="MBA8826177.1"/>
    <property type="molecule type" value="Genomic_DNA"/>
</dbReference>
<gene>
    <name evidence="2" type="ORF">FHX42_003553</name>
</gene>
<accession>A0A839E355</accession>
<organism evidence="2 3">
    <name type="scientific">Halosaccharopolyspora lacisalsi</name>
    <dbReference type="NCBI Taxonomy" id="1000566"/>
    <lineage>
        <taxon>Bacteria</taxon>
        <taxon>Bacillati</taxon>
        <taxon>Actinomycetota</taxon>
        <taxon>Actinomycetes</taxon>
        <taxon>Pseudonocardiales</taxon>
        <taxon>Pseudonocardiaceae</taxon>
        <taxon>Halosaccharopolyspora</taxon>
    </lineage>
</organism>
<protein>
    <recommendedName>
        <fullName evidence="4">DoxX family membrane protein</fullName>
    </recommendedName>
</protein>
<dbReference type="RefSeq" id="WP_182545442.1">
    <property type="nucleotide sequence ID" value="NZ_JACGWZ010000005.1"/>
</dbReference>
<evidence type="ECO:0000313" key="3">
    <source>
        <dbReference type="Proteomes" id="UP000569329"/>
    </source>
</evidence>
<comment type="caution">
    <text evidence="2">The sequence shown here is derived from an EMBL/GenBank/DDBJ whole genome shotgun (WGS) entry which is preliminary data.</text>
</comment>
<dbReference type="Proteomes" id="UP000569329">
    <property type="component" value="Unassembled WGS sequence"/>
</dbReference>
<sequence length="144" mass="15022">MRVPVKARHLPARLIVGAFVLNSGLTKRPVDQETAEGLHGMAAGAYPFLKQVDPVVFTRLLSAGEITLGAALLAPVVPTGVAGAGLTGFSGGLVGLYLRTPGMHERGSPRPTQQGLSLAKDAWLVGIGLSFVVDALVSRCGRRR</sequence>
<proteinExistence type="predicted"/>
<reference evidence="2 3" key="1">
    <citation type="submission" date="2020-07" db="EMBL/GenBank/DDBJ databases">
        <title>Sequencing the genomes of 1000 actinobacteria strains.</title>
        <authorList>
            <person name="Klenk H.-P."/>
        </authorList>
    </citation>
    <scope>NUCLEOTIDE SEQUENCE [LARGE SCALE GENOMIC DNA]</scope>
    <source>
        <strain evidence="2 3">DSM 45975</strain>
    </source>
</reference>